<dbReference type="EMBL" id="SDWW01000008">
    <property type="protein sequence ID" value="RYV52142.1"/>
    <property type="molecule type" value="Genomic_DNA"/>
</dbReference>
<dbReference type="Proteomes" id="UP000293764">
    <property type="component" value="Unassembled WGS sequence"/>
</dbReference>
<dbReference type="SMART" id="SM00633">
    <property type="entry name" value="Glyco_10"/>
    <property type="match status" value="1"/>
</dbReference>
<comment type="caution">
    <text evidence="11">The sequence shown here is derived from an EMBL/GenBank/DDBJ whole genome shotgun (WGS) entry which is preliminary data.</text>
</comment>
<proteinExistence type="inferred from homology"/>
<evidence type="ECO:0000256" key="1">
    <source>
        <dbReference type="ARBA" id="ARBA00000681"/>
    </source>
</evidence>
<accession>A0A4Q5N1T4</accession>
<dbReference type="Gene3D" id="3.20.20.80">
    <property type="entry name" value="Glycosidases"/>
    <property type="match status" value="1"/>
</dbReference>
<keyword evidence="7 9" id="KW-0326">Glycosidase</keyword>
<dbReference type="GO" id="GO:0031176">
    <property type="term" value="F:endo-1,4-beta-xylanase activity"/>
    <property type="evidence" value="ECO:0007669"/>
    <property type="project" value="UniProtKB-EC"/>
</dbReference>
<evidence type="ECO:0000256" key="3">
    <source>
        <dbReference type="ARBA" id="ARBA00022651"/>
    </source>
</evidence>
<keyword evidence="4" id="KW-0732">Signal</keyword>
<protein>
    <recommendedName>
        <fullName evidence="9">Beta-xylanase</fullName>
        <ecNumber evidence="9">3.2.1.8</ecNumber>
    </recommendedName>
</protein>
<dbReference type="PROSITE" id="PS51760">
    <property type="entry name" value="GH10_2"/>
    <property type="match status" value="1"/>
</dbReference>
<gene>
    <name evidence="11" type="ORF">EUA98_05115</name>
</gene>
<dbReference type="Pfam" id="PF00331">
    <property type="entry name" value="Glyco_hydro_10"/>
    <property type="match status" value="1"/>
</dbReference>
<evidence type="ECO:0000256" key="7">
    <source>
        <dbReference type="ARBA" id="ARBA00023295"/>
    </source>
</evidence>
<evidence type="ECO:0000256" key="2">
    <source>
        <dbReference type="ARBA" id="ARBA00007495"/>
    </source>
</evidence>
<keyword evidence="5 9" id="KW-0378">Hydrolase</keyword>
<sequence>MSPAHAMRHRIGEATVTVLRADGRPLAGLEVTVAQRRHAFGIGNIGFDLIPLANGEPSAPGSAGASAVGGLEHLADLWLDVFNTATLPFYWGRFEPQRGRPDTERLRRTAQWFVERGVAVKGHPLVWHTVTAPWLLDLSTDEIEQAQRDRIRRDVSEFAGLIDTWDAMNEAVIMPIFDKEDNGITRLCRRNGRIPTVRLAFEEAHGANPGATLLLNDFDLSSAYECLIEGVLEAGVQIDVIGLQSHMHQGYWGEEKTLAILDRFARYGLPIHFTETTLLSGHLMPPEIKDLNDYQLPAWPSTPDGEARQADEVVRHYTTLAAHPAVQAVTYWGLTDDGAWLGAPGGLVRADGTPKPAYDALRALVKDAWWLAPTRMTTDDVGRVTVRGWLGDYELAVGGTTQGFALTGAGEVEIRLE</sequence>
<dbReference type="InterPro" id="IPR017853">
    <property type="entry name" value="GH"/>
</dbReference>
<dbReference type="SUPFAM" id="SSF51445">
    <property type="entry name" value="(Trans)glycosidases"/>
    <property type="match status" value="1"/>
</dbReference>
<reference evidence="11 12" key="1">
    <citation type="submission" date="2019-01" db="EMBL/GenBank/DDBJ databases">
        <title>Novel species of Cellulomonas.</title>
        <authorList>
            <person name="Liu Q."/>
            <person name="Xin Y.-H."/>
        </authorList>
    </citation>
    <scope>NUCLEOTIDE SEQUENCE [LARGE SCALE GENOMIC DNA]</scope>
    <source>
        <strain evidence="11 12">HLT2-17</strain>
    </source>
</reference>
<evidence type="ECO:0000256" key="4">
    <source>
        <dbReference type="ARBA" id="ARBA00022729"/>
    </source>
</evidence>
<keyword evidence="6 9" id="KW-0119">Carbohydrate metabolism</keyword>
<dbReference type="InterPro" id="IPR044846">
    <property type="entry name" value="GH10"/>
</dbReference>
<feature type="domain" description="GH10" evidence="10">
    <location>
        <begin position="65"/>
        <end position="364"/>
    </location>
</feature>
<evidence type="ECO:0000256" key="9">
    <source>
        <dbReference type="RuleBase" id="RU361174"/>
    </source>
</evidence>
<dbReference type="OrthoDB" id="3255194at2"/>
<comment type="catalytic activity">
    <reaction evidence="1 9">
        <text>Endohydrolysis of (1-&gt;4)-beta-D-xylosidic linkages in xylans.</text>
        <dbReference type="EC" id="3.2.1.8"/>
    </reaction>
</comment>
<evidence type="ECO:0000256" key="8">
    <source>
        <dbReference type="ARBA" id="ARBA00023326"/>
    </source>
</evidence>
<name>A0A4Q5N1T4_9MICO</name>
<organism evidence="11 12">
    <name type="scientific">Pengzhenrongella frigida</name>
    <dbReference type="NCBI Taxonomy" id="1259133"/>
    <lineage>
        <taxon>Bacteria</taxon>
        <taxon>Bacillati</taxon>
        <taxon>Actinomycetota</taxon>
        <taxon>Actinomycetes</taxon>
        <taxon>Micrococcales</taxon>
        <taxon>Pengzhenrongella</taxon>
    </lineage>
</organism>
<evidence type="ECO:0000256" key="6">
    <source>
        <dbReference type="ARBA" id="ARBA00023277"/>
    </source>
</evidence>
<keyword evidence="12" id="KW-1185">Reference proteome</keyword>
<dbReference type="InterPro" id="IPR001000">
    <property type="entry name" value="GH10_dom"/>
</dbReference>
<dbReference type="PANTHER" id="PTHR31490">
    <property type="entry name" value="GLYCOSYL HYDROLASE"/>
    <property type="match status" value="1"/>
</dbReference>
<evidence type="ECO:0000259" key="10">
    <source>
        <dbReference type="PROSITE" id="PS51760"/>
    </source>
</evidence>
<evidence type="ECO:0000256" key="5">
    <source>
        <dbReference type="ARBA" id="ARBA00022801"/>
    </source>
</evidence>
<keyword evidence="8 9" id="KW-0624">Polysaccharide degradation</keyword>
<evidence type="ECO:0000313" key="12">
    <source>
        <dbReference type="Proteomes" id="UP000293764"/>
    </source>
</evidence>
<comment type="similarity">
    <text evidence="2 9">Belongs to the glycosyl hydrolase 10 (cellulase F) family.</text>
</comment>
<dbReference type="AlphaFoldDB" id="A0A4Q5N1T4"/>
<dbReference type="PANTHER" id="PTHR31490:SF88">
    <property type="entry name" value="BETA-XYLANASE"/>
    <property type="match status" value="1"/>
</dbReference>
<dbReference type="PRINTS" id="PR00134">
    <property type="entry name" value="GLHYDRLASE10"/>
</dbReference>
<dbReference type="RefSeq" id="WP_130101590.1">
    <property type="nucleotide sequence ID" value="NZ_SDWW01000008.1"/>
</dbReference>
<evidence type="ECO:0000313" key="11">
    <source>
        <dbReference type="EMBL" id="RYV52142.1"/>
    </source>
</evidence>
<keyword evidence="3 11" id="KW-0858">Xylan degradation</keyword>
<dbReference type="GO" id="GO:0045493">
    <property type="term" value="P:xylan catabolic process"/>
    <property type="evidence" value="ECO:0007669"/>
    <property type="project" value="UniProtKB-KW"/>
</dbReference>
<dbReference type="EC" id="3.2.1.8" evidence="9"/>